<protein>
    <recommendedName>
        <fullName evidence="8">Riboflavin transporter</fullName>
    </recommendedName>
</protein>
<dbReference type="InterPro" id="IPR024529">
    <property type="entry name" value="ECF_trnsprt_substrate-spec"/>
</dbReference>
<feature type="transmembrane region" description="Helical" evidence="9">
    <location>
        <begin position="121"/>
        <end position="142"/>
    </location>
</feature>
<evidence type="ECO:0000256" key="5">
    <source>
        <dbReference type="ARBA" id="ARBA00022692"/>
    </source>
</evidence>
<keyword evidence="6 9" id="KW-1133">Transmembrane helix</keyword>
<dbReference type="Gene3D" id="1.10.1760.20">
    <property type="match status" value="1"/>
</dbReference>
<evidence type="ECO:0000256" key="2">
    <source>
        <dbReference type="ARBA" id="ARBA00005540"/>
    </source>
</evidence>
<keyword evidence="4 8" id="KW-1003">Cell membrane</keyword>
<feature type="transmembrane region" description="Helical" evidence="9">
    <location>
        <begin position="15"/>
        <end position="34"/>
    </location>
</feature>
<evidence type="ECO:0000256" key="6">
    <source>
        <dbReference type="ARBA" id="ARBA00022989"/>
    </source>
</evidence>
<dbReference type="InterPro" id="IPR025720">
    <property type="entry name" value="RibU"/>
</dbReference>
<evidence type="ECO:0000313" key="10">
    <source>
        <dbReference type="EMBL" id="KSU83919.1"/>
    </source>
</evidence>
<dbReference type="AlphaFoldDB" id="A0A0V8J9X2"/>
<evidence type="ECO:0000313" key="11">
    <source>
        <dbReference type="Proteomes" id="UP000054099"/>
    </source>
</evidence>
<evidence type="ECO:0000256" key="8">
    <source>
        <dbReference type="PIRNR" id="PIRNR037778"/>
    </source>
</evidence>
<dbReference type="PANTHER" id="PTHR38438:SF1">
    <property type="entry name" value="RIBOFLAVIN TRANSPORTER RIBU"/>
    <property type="match status" value="1"/>
</dbReference>
<keyword evidence="11" id="KW-1185">Reference proteome</keyword>
<feature type="transmembrane region" description="Helical" evidence="9">
    <location>
        <begin position="92"/>
        <end position="109"/>
    </location>
</feature>
<dbReference type="GO" id="GO:0005886">
    <property type="term" value="C:plasma membrane"/>
    <property type="evidence" value="ECO:0007669"/>
    <property type="project" value="UniProtKB-SubCell"/>
</dbReference>
<name>A0A0V8J9X2_9BACL</name>
<proteinExistence type="inferred from homology"/>
<reference evidence="10 11" key="1">
    <citation type="journal article" date="2014" name="Antonie Van Leeuwenhoek">
        <title>Fictibacillus enclensis sp. nov., isolated from marine sediment.</title>
        <authorList>
            <person name="Dastager S.G."/>
            <person name="Mawlankar R."/>
            <person name="Srinivasan K."/>
            <person name="Tang S.K."/>
            <person name="Lee J.C."/>
            <person name="Ramana V.V."/>
            <person name="Shouche Y.S."/>
        </authorList>
    </citation>
    <scope>NUCLEOTIDE SEQUENCE [LARGE SCALE GENOMIC DNA]</scope>
    <source>
        <strain evidence="10 11">NIO-1003</strain>
    </source>
</reference>
<organism evidence="10 11">
    <name type="scientific">Fictibacillus enclensis</name>
    <dbReference type="NCBI Taxonomy" id="1017270"/>
    <lineage>
        <taxon>Bacteria</taxon>
        <taxon>Bacillati</taxon>
        <taxon>Bacillota</taxon>
        <taxon>Bacilli</taxon>
        <taxon>Bacillales</taxon>
        <taxon>Fictibacillaceae</taxon>
        <taxon>Fictibacillus</taxon>
    </lineage>
</organism>
<keyword evidence="3 8" id="KW-0813">Transport</keyword>
<keyword evidence="5 9" id="KW-0812">Transmembrane</keyword>
<dbReference type="GO" id="GO:0032217">
    <property type="term" value="F:riboflavin transmembrane transporter activity"/>
    <property type="evidence" value="ECO:0007669"/>
    <property type="project" value="UniProtKB-UniRule"/>
</dbReference>
<evidence type="ECO:0000256" key="1">
    <source>
        <dbReference type="ARBA" id="ARBA00004651"/>
    </source>
</evidence>
<accession>A0A0V8J9X2</accession>
<comment type="function">
    <text evidence="8">Probably a riboflavin-binding protein that interacts with the energy-coupling factor (ECF) ABC-transporter complex.</text>
</comment>
<comment type="caution">
    <text evidence="10">The sequence shown here is derived from an EMBL/GenBank/DDBJ whole genome shotgun (WGS) entry which is preliminary data.</text>
</comment>
<comment type="similarity">
    <text evidence="2 8">Belongs to the prokaryotic riboflavin transporter (P-RFT) (TC 2.A.87) family.</text>
</comment>
<dbReference type="PANTHER" id="PTHR38438">
    <property type="entry name" value="RIBOFLAVIN TRANSPORTER RIBU"/>
    <property type="match status" value="1"/>
</dbReference>
<evidence type="ECO:0000256" key="7">
    <source>
        <dbReference type="ARBA" id="ARBA00023136"/>
    </source>
</evidence>
<dbReference type="PIRSF" id="PIRSF037778">
    <property type="entry name" value="UCP037778_transp_RibU"/>
    <property type="match status" value="1"/>
</dbReference>
<keyword evidence="7 8" id="KW-0472">Membrane</keyword>
<evidence type="ECO:0000256" key="4">
    <source>
        <dbReference type="ARBA" id="ARBA00022475"/>
    </source>
</evidence>
<gene>
    <name evidence="10" type="ORF">AS030_12635</name>
</gene>
<evidence type="ECO:0000256" key="9">
    <source>
        <dbReference type="SAM" id="Phobius"/>
    </source>
</evidence>
<dbReference type="EMBL" id="LNQN01000002">
    <property type="protein sequence ID" value="KSU83919.1"/>
    <property type="molecule type" value="Genomic_DNA"/>
</dbReference>
<evidence type="ECO:0000256" key="3">
    <source>
        <dbReference type="ARBA" id="ARBA00022448"/>
    </source>
</evidence>
<comment type="subcellular location">
    <subcellularLocation>
        <location evidence="1">Cell membrane</location>
        <topology evidence="1">Multi-pass membrane protein</topology>
    </subcellularLocation>
</comment>
<feature type="transmembrane region" description="Helical" evidence="9">
    <location>
        <begin position="162"/>
        <end position="186"/>
    </location>
</feature>
<dbReference type="Pfam" id="PF12822">
    <property type="entry name" value="ECF_trnsprt"/>
    <property type="match status" value="1"/>
</dbReference>
<dbReference type="Proteomes" id="UP000054099">
    <property type="component" value="Unassembled WGS sequence"/>
</dbReference>
<sequence length="201" mass="22250">MAQQRRDFNMHKGKVYKMVAVSMLSSIAYVLQLLDFPFPGLPAFLQIDFSEVPALLAAIVFGPLAGLAVEGIKNVLHYGIVGNMTGVPVGEMANFIAGTIFIVPVSYFYRKHRSTKSLSAGLIVGTVMMTLMMALLNYVLILPAYTWFLNSPQMSGEAMLNLILVGIAPFNVIKGMIITILFVILYSRLQPWLNKQYQHSS</sequence>